<dbReference type="InterPro" id="IPR044699">
    <property type="entry name" value="MAKR6"/>
</dbReference>
<evidence type="ECO:0000256" key="1">
    <source>
        <dbReference type="SAM" id="MobiDB-lite"/>
    </source>
</evidence>
<name>A0ABC8WM02_9POAL</name>
<reference evidence="4" key="1">
    <citation type="submission" date="2024-06" db="EMBL/GenBank/DDBJ databases">
        <authorList>
            <person name="Ryan C."/>
        </authorList>
    </citation>
    <scope>NUCLEOTIDE SEQUENCE [LARGE SCALE GENOMIC DNA]</scope>
</reference>
<dbReference type="PANTHER" id="PTHR34576:SF2">
    <property type="entry name" value="MEMBRANE-ASSOCIATED KINASE REGULATOR 6-RELATED"/>
    <property type="match status" value="1"/>
</dbReference>
<dbReference type="Proteomes" id="UP001497457">
    <property type="component" value="Chromosome 14rd"/>
</dbReference>
<dbReference type="AlphaFoldDB" id="A0ABC8WM02"/>
<dbReference type="EMBL" id="OZ075123">
    <property type="protein sequence ID" value="CAL4912302.1"/>
    <property type="molecule type" value="Genomic_DNA"/>
</dbReference>
<sequence>MRHNGGNMDILPDATGTGTLRRRAISVRAEMPCLPCAVPSERAPPTAQLTTSPPCSGNISPGLMEVASLQHLGDSFSCGWLNRGAPAAAPSFERLADADLGHSFGSSTRSSFIDMDPADLFSMRWTTTAVSTPPESEFEFGLPGGGGSSDPPSPVLVSASKIIRDGRLLPSDPVCRSGAQEQHGELNRVADMPGAPRSPPSSPLFHSAQSTPASLSSCSSGRSAAAAGRPRRGQASPSSWKILLQYLRFLVPLYRKVRALRRLSAARQRVAPASPARASTSSSSMEWCHGNADTAVRDAILYCKKSSGQDA</sequence>
<accession>A0ABC8WM02</accession>
<feature type="region of interest" description="Disordered" evidence="1">
    <location>
        <begin position="189"/>
        <end position="235"/>
    </location>
</feature>
<feature type="region of interest" description="Disordered" evidence="1">
    <location>
        <begin position="132"/>
        <end position="152"/>
    </location>
</feature>
<evidence type="ECO:0000313" key="3">
    <source>
        <dbReference type="EMBL" id="CAL4920496.1"/>
    </source>
</evidence>
<evidence type="ECO:0008006" key="5">
    <source>
        <dbReference type="Google" id="ProtNLM"/>
    </source>
</evidence>
<feature type="compositionally biased region" description="Low complexity" evidence="1">
    <location>
        <begin position="212"/>
        <end position="235"/>
    </location>
</feature>
<proteinExistence type="predicted"/>
<reference evidence="2 4" key="2">
    <citation type="submission" date="2024-10" db="EMBL/GenBank/DDBJ databases">
        <authorList>
            <person name="Ryan C."/>
        </authorList>
    </citation>
    <scope>NUCLEOTIDE SEQUENCE [LARGE SCALE GENOMIC DNA]</scope>
</reference>
<protein>
    <recommendedName>
        <fullName evidence="5">Membrane-associated kinase regulator 6</fullName>
    </recommendedName>
</protein>
<organism evidence="2 4">
    <name type="scientific">Urochloa decumbens</name>
    <dbReference type="NCBI Taxonomy" id="240449"/>
    <lineage>
        <taxon>Eukaryota</taxon>
        <taxon>Viridiplantae</taxon>
        <taxon>Streptophyta</taxon>
        <taxon>Embryophyta</taxon>
        <taxon>Tracheophyta</taxon>
        <taxon>Spermatophyta</taxon>
        <taxon>Magnoliopsida</taxon>
        <taxon>Liliopsida</taxon>
        <taxon>Poales</taxon>
        <taxon>Poaceae</taxon>
        <taxon>PACMAD clade</taxon>
        <taxon>Panicoideae</taxon>
        <taxon>Panicodae</taxon>
        <taxon>Paniceae</taxon>
        <taxon>Melinidinae</taxon>
        <taxon>Urochloa</taxon>
    </lineage>
</organism>
<dbReference type="Proteomes" id="UP001497457">
    <property type="component" value="Chromosome 13rd"/>
</dbReference>
<dbReference type="EMBL" id="OZ075124">
    <property type="protein sequence ID" value="CAL4920496.1"/>
    <property type="molecule type" value="Genomic_DNA"/>
</dbReference>
<evidence type="ECO:0000313" key="4">
    <source>
        <dbReference type="Proteomes" id="UP001497457"/>
    </source>
</evidence>
<evidence type="ECO:0000313" key="2">
    <source>
        <dbReference type="EMBL" id="CAL4912302.1"/>
    </source>
</evidence>
<keyword evidence="4" id="KW-1185">Reference proteome</keyword>
<dbReference type="PANTHER" id="PTHR34576">
    <property type="entry name" value="MEMBRANE-ASSOCIATED KINASE REGULATOR 6-RELATED"/>
    <property type="match status" value="1"/>
</dbReference>
<gene>
    <name evidence="2" type="ORF">URODEC1_LOCUS15517</name>
    <name evidence="3" type="ORF">URODEC1_LOCUS20456</name>
</gene>